<keyword evidence="5" id="KW-0046">Antibiotic resistance</keyword>
<keyword evidence="4 6" id="KW-0472">Membrane</keyword>
<name>A0A542EI62_9MICO</name>
<evidence type="ECO:0000313" key="8">
    <source>
        <dbReference type="EMBL" id="TQJ14906.1"/>
    </source>
</evidence>
<feature type="domain" description="ABC-2 type transporter transmembrane" evidence="7">
    <location>
        <begin position="58"/>
        <end position="240"/>
    </location>
</feature>
<dbReference type="PANTHER" id="PTHR43229">
    <property type="entry name" value="NODULATION PROTEIN J"/>
    <property type="match status" value="1"/>
</dbReference>
<gene>
    <name evidence="8" type="ORF">FB459_2422</name>
</gene>
<dbReference type="EMBL" id="VFMO01000001">
    <property type="protein sequence ID" value="TQJ14906.1"/>
    <property type="molecule type" value="Genomic_DNA"/>
</dbReference>
<comment type="caution">
    <text evidence="8">The sequence shown here is derived from an EMBL/GenBank/DDBJ whole genome shotgun (WGS) entry which is preliminary data.</text>
</comment>
<dbReference type="Pfam" id="PF12698">
    <property type="entry name" value="ABC2_membrane_3"/>
    <property type="match status" value="1"/>
</dbReference>
<feature type="transmembrane region" description="Helical" evidence="6">
    <location>
        <begin position="27"/>
        <end position="46"/>
    </location>
</feature>
<evidence type="ECO:0000256" key="1">
    <source>
        <dbReference type="ARBA" id="ARBA00004141"/>
    </source>
</evidence>
<protein>
    <submittedName>
        <fullName evidence="8">ABC-2 type transport system permease protein</fullName>
    </submittedName>
</protein>
<proteinExistence type="predicted"/>
<keyword evidence="2 6" id="KW-0812">Transmembrane</keyword>
<dbReference type="GO" id="GO:0140359">
    <property type="term" value="F:ABC-type transporter activity"/>
    <property type="evidence" value="ECO:0007669"/>
    <property type="project" value="InterPro"/>
</dbReference>
<dbReference type="GO" id="GO:0046677">
    <property type="term" value="P:response to antibiotic"/>
    <property type="evidence" value="ECO:0007669"/>
    <property type="project" value="UniProtKB-KW"/>
</dbReference>
<accession>A0A542EI62</accession>
<dbReference type="PANTHER" id="PTHR43229:SF2">
    <property type="entry name" value="NODULATION PROTEIN J"/>
    <property type="match status" value="1"/>
</dbReference>
<evidence type="ECO:0000256" key="3">
    <source>
        <dbReference type="ARBA" id="ARBA00022989"/>
    </source>
</evidence>
<evidence type="ECO:0000313" key="9">
    <source>
        <dbReference type="Proteomes" id="UP000320806"/>
    </source>
</evidence>
<organism evidence="8 9">
    <name type="scientific">Yimella lutea</name>
    <dbReference type="NCBI Taxonomy" id="587872"/>
    <lineage>
        <taxon>Bacteria</taxon>
        <taxon>Bacillati</taxon>
        <taxon>Actinomycetota</taxon>
        <taxon>Actinomycetes</taxon>
        <taxon>Micrococcales</taxon>
        <taxon>Dermacoccaceae</taxon>
        <taxon>Yimella</taxon>
    </lineage>
</organism>
<dbReference type="PIRSF" id="PIRSF006648">
    <property type="entry name" value="DrrB"/>
    <property type="match status" value="1"/>
</dbReference>
<dbReference type="InterPro" id="IPR013525">
    <property type="entry name" value="ABC2_TM"/>
</dbReference>
<feature type="transmembrane region" description="Helical" evidence="6">
    <location>
        <begin position="102"/>
        <end position="129"/>
    </location>
</feature>
<dbReference type="GO" id="GO:0043190">
    <property type="term" value="C:ATP-binding cassette (ABC) transporter complex"/>
    <property type="evidence" value="ECO:0007669"/>
    <property type="project" value="InterPro"/>
</dbReference>
<keyword evidence="9" id="KW-1185">Reference proteome</keyword>
<feature type="transmembrane region" description="Helical" evidence="6">
    <location>
        <begin position="165"/>
        <end position="184"/>
    </location>
</feature>
<dbReference type="OrthoDB" id="160207at2"/>
<sequence length="247" mass="25173">MSSTTAARVRAQAGYETRTLLSNGEQLLVSLVLPALALLALVLTDVPDLGAGRRIDLIVPGVLALAVVSTGFTGQAIATGFDRRYGVLRFLGTTPLGRSGLLWGKAIGVLAVVGIQTVALGGLGLALGWRPSVGGLPVALFFLVIGTWTWVALALLLAGSLRAEAVLAVANLIWVLVAGLGGLLLPSDRLPGVLGSVVAWLPSGALGDGLRHALTGHVGDALLPLLVLASWGALASVLALGTFDWSD</sequence>
<dbReference type="Proteomes" id="UP000320806">
    <property type="component" value="Unassembled WGS sequence"/>
</dbReference>
<feature type="transmembrane region" description="Helical" evidence="6">
    <location>
        <begin position="135"/>
        <end position="158"/>
    </location>
</feature>
<evidence type="ECO:0000256" key="2">
    <source>
        <dbReference type="ARBA" id="ARBA00022692"/>
    </source>
</evidence>
<keyword evidence="3 6" id="KW-1133">Transmembrane helix</keyword>
<feature type="transmembrane region" description="Helical" evidence="6">
    <location>
        <begin position="222"/>
        <end position="243"/>
    </location>
</feature>
<evidence type="ECO:0000256" key="6">
    <source>
        <dbReference type="SAM" id="Phobius"/>
    </source>
</evidence>
<evidence type="ECO:0000259" key="7">
    <source>
        <dbReference type="Pfam" id="PF12698"/>
    </source>
</evidence>
<reference evidence="8 9" key="1">
    <citation type="submission" date="2019-06" db="EMBL/GenBank/DDBJ databases">
        <title>Sequencing the genomes of 1000 actinobacteria strains.</title>
        <authorList>
            <person name="Klenk H.-P."/>
        </authorList>
    </citation>
    <scope>NUCLEOTIDE SEQUENCE [LARGE SCALE GENOMIC DNA]</scope>
    <source>
        <strain evidence="8 9">DSM 19828</strain>
    </source>
</reference>
<evidence type="ECO:0000256" key="4">
    <source>
        <dbReference type="ARBA" id="ARBA00023136"/>
    </source>
</evidence>
<dbReference type="AlphaFoldDB" id="A0A542EI62"/>
<dbReference type="RefSeq" id="WP_141928641.1">
    <property type="nucleotide sequence ID" value="NZ_BAABCI010000006.1"/>
</dbReference>
<evidence type="ECO:0000256" key="5">
    <source>
        <dbReference type="ARBA" id="ARBA00023251"/>
    </source>
</evidence>
<comment type="subcellular location">
    <subcellularLocation>
        <location evidence="1">Membrane</location>
        <topology evidence="1">Multi-pass membrane protein</topology>
    </subcellularLocation>
</comment>
<dbReference type="InterPro" id="IPR051784">
    <property type="entry name" value="Nod_factor_ABC_transporter"/>
</dbReference>
<feature type="transmembrane region" description="Helical" evidence="6">
    <location>
        <begin position="58"/>
        <end position="81"/>
    </location>
</feature>
<dbReference type="InterPro" id="IPR000412">
    <property type="entry name" value="ABC_2_transport"/>
</dbReference>